<sequence length="167" mass="18512">MFSSYGSPSSTSSSYSSSSFTSYSSYSSMSSPMDIAPSPFSTRGPDASCAFPSWPRRSSLCEYDASEERATSYISDEDLFPQDFEDDVRSESSHGSPSPVQSPPAPVLTEVDILELQRERAAYQREVMKLLLSEKERRRQQAKRRTSSSSKKTKSKLTAMTPIAEAE</sequence>
<reference evidence="2 3" key="1">
    <citation type="journal article" date="2016" name="Genome Announc.">
        <title>Genome Sequence of Madurella mycetomatis mm55, Isolated from a Human Mycetoma Case in Sudan.</title>
        <authorList>
            <person name="Smit S."/>
            <person name="Derks M.F."/>
            <person name="Bervoets S."/>
            <person name="Fahal A."/>
            <person name="van Leeuwen W."/>
            <person name="van Belkum A."/>
            <person name="van de Sande W.W."/>
        </authorList>
    </citation>
    <scope>NUCLEOTIDE SEQUENCE [LARGE SCALE GENOMIC DNA]</scope>
    <source>
        <strain evidence="3">mm55</strain>
    </source>
</reference>
<feature type="region of interest" description="Disordered" evidence="1">
    <location>
        <begin position="132"/>
        <end position="167"/>
    </location>
</feature>
<evidence type="ECO:0000313" key="2">
    <source>
        <dbReference type="EMBL" id="KXX77601.1"/>
    </source>
</evidence>
<dbReference type="Proteomes" id="UP000078237">
    <property type="component" value="Unassembled WGS sequence"/>
</dbReference>
<feature type="compositionally biased region" description="Low complexity" evidence="1">
    <location>
        <begin position="1"/>
        <end position="32"/>
    </location>
</feature>
<feature type="compositionally biased region" description="Acidic residues" evidence="1">
    <location>
        <begin position="75"/>
        <end position="86"/>
    </location>
</feature>
<accession>A0A175W2B2</accession>
<evidence type="ECO:0000313" key="3">
    <source>
        <dbReference type="Proteomes" id="UP000078237"/>
    </source>
</evidence>
<organism evidence="2 3">
    <name type="scientific">Madurella mycetomatis</name>
    <dbReference type="NCBI Taxonomy" id="100816"/>
    <lineage>
        <taxon>Eukaryota</taxon>
        <taxon>Fungi</taxon>
        <taxon>Dikarya</taxon>
        <taxon>Ascomycota</taxon>
        <taxon>Pezizomycotina</taxon>
        <taxon>Sordariomycetes</taxon>
        <taxon>Sordariomycetidae</taxon>
        <taxon>Sordariales</taxon>
        <taxon>Sordariales incertae sedis</taxon>
        <taxon>Madurella</taxon>
    </lineage>
</organism>
<name>A0A175W2B2_9PEZI</name>
<dbReference type="AlphaFoldDB" id="A0A175W2B2"/>
<protein>
    <submittedName>
        <fullName evidence="2">Uncharacterized protein</fullName>
    </submittedName>
</protein>
<feature type="region of interest" description="Disordered" evidence="1">
    <location>
        <begin position="1"/>
        <end position="107"/>
    </location>
</feature>
<feature type="compositionally biased region" description="Basic residues" evidence="1">
    <location>
        <begin position="140"/>
        <end position="155"/>
    </location>
</feature>
<keyword evidence="3" id="KW-1185">Reference proteome</keyword>
<proteinExistence type="predicted"/>
<dbReference type="OrthoDB" id="5294241at2759"/>
<comment type="caution">
    <text evidence="2">The sequence shown here is derived from an EMBL/GenBank/DDBJ whole genome shotgun (WGS) entry which is preliminary data.</text>
</comment>
<evidence type="ECO:0000256" key="1">
    <source>
        <dbReference type="SAM" id="MobiDB-lite"/>
    </source>
</evidence>
<gene>
    <name evidence="2" type="ORF">MMYC01_205708</name>
</gene>
<dbReference type="EMBL" id="LCTW02000153">
    <property type="protein sequence ID" value="KXX77601.1"/>
    <property type="molecule type" value="Genomic_DNA"/>
</dbReference>
<dbReference type="VEuPathDB" id="FungiDB:MMYC01_205708"/>